<dbReference type="PROSITE" id="PS00156">
    <property type="entry name" value="OMPDECASE"/>
    <property type="match status" value="1"/>
</dbReference>
<dbReference type="EMBL" id="JAKGUD010000003">
    <property type="protein sequence ID" value="MCF4141981.1"/>
    <property type="molecule type" value="Genomic_DNA"/>
</dbReference>
<organism evidence="11 12">
    <name type="scientific">Dethiosulfovibrio marinus</name>
    <dbReference type="NCBI Taxonomy" id="133532"/>
    <lineage>
        <taxon>Bacteria</taxon>
        <taxon>Thermotogati</taxon>
        <taxon>Synergistota</taxon>
        <taxon>Synergistia</taxon>
        <taxon>Synergistales</taxon>
        <taxon>Dethiosulfovibrionaceae</taxon>
        <taxon>Dethiosulfovibrio</taxon>
    </lineage>
</organism>
<sequence length="237" mass="25963">MHRDDELPLIMALDLDTLADARKTLNLVRGKLDYVKIGPRLFALGGVHFVKEMVDYGFKVFLDLKLHDIPNTIRLAVEAFGGIGLWSLTLHAAGGRRMLEEAVAARDRMGSSMKLFGISVLTSFNEEVWSEATPGCPMEEALRQRAWLCDDSGLDGVVCSPLDLPVIKDRVRPGLLKVVPGVRLTSLGDDQTRIATPCQAIKNGADYVVMGRPIYKADDIESAMNVIGDSIREGLKG</sequence>
<comment type="pathway">
    <text evidence="2 9">Pyrimidine metabolism; UMP biosynthesis via de novo pathway; UMP from orotate: step 2/2.</text>
</comment>
<evidence type="ECO:0000256" key="4">
    <source>
        <dbReference type="ARBA" id="ARBA00021923"/>
    </source>
</evidence>
<dbReference type="Pfam" id="PF00215">
    <property type="entry name" value="OMPdecase"/>
    <property type="match status" value="1"/>
</dbReference>
<dbReference type="InterPro" id="IPR018089">
    <property type="entry name" value="OMPdecase_AS"/>
</dbReference>
<dbReference type="NCBIfam" id="TIGR01740">
    <property type="entry name" value="pyrF"/>
    <property type="match status" value="1"/>
</dbReference>
<comment type="catalytic activity">
    <reaction evidence="8 9">
        <text>orotidine 5'-phosphate + H(+) = UMP + CO2</text>
        <dbReference type="Rhea" id="RHEA:11596"/>
        <dbReference type="ChEBI" id="CHEBI:15378"/>
        <dbReference type="ChEBI" id="CHEBI:16526"/>
        <dbReference type="ChEBI" id="CHEBI:57538"/>
        <dbReference type="ChEBI" id="CHEBI:57865"/>
        <dbReference type="EC" id="4.1.1.23"/>
    </reaction>
</comment>
<evidence type="ECO:0000256" key="7">
    <source>
        <dbReference type="ARBA" id="ARBA00023239"/>
    </source>
</evidence>
<keyword evidence="7 9" id="KW-0456">Lyase</keyword>
<evidence type="ECO:0000256" key="1">
    <source>
        <dbReference type="ARBA" id="ARBA00002356"/>
    </source>
</evidence>
<dbReference type="SMART" id="SM00934">
    <property type="entry name" value="OMPdecase"/>
    <property type="match status" value="1"/>
</dbReference>
<gene>
    <name evidence="11" type="primary">pyrF</name>
    <name evidence="11" type="ORF">L2W38_04020</name>
</gene>
<comment type="function">
    <text evidence="1">Catalyzes the decarboxylation of orotidine 5'-monophosphate (OMP) to uridine 5'-monophosphate (UMP).</text>
</comment>
<feature type="domain" description="Orotidine 5'-phosphate decarboxylase" evidence="10">
    <location>
        <begin position="8"/>
        <end position="227"/>
    </location>
</feature>
<keyword evidence="12" id="KW-1185">Reference proteome</keyword>
<comment type="similarity">
    <text evidence="9">Belongs to the OMP decarboxylase family.</text>
</comment>
<keyword evidence="6 9" id="KW-0665">Pyrimidine biosynthesis</keyword>
<evidence type="ECO:0000256" key="9">
    <source>
        <dbReference type="RuleBase" id="RU000512"/>
    </source>
</evidence>
<evidence type="ECO:0000256" key="2">
    <source>
        <dbReference type="ARBA" id="ARBA00004861"/>
    </source>
</evidence>
<evidence type="ECO:0000256" key="5">
    <source>
        <dbReference type="ARBA" id="ARBA00022793"/>
    </source>
</evidence>
<reference evidence="11 12" key="1">
    <citation type="submission" date="2022-01" db="EMBL/GenBank/DDBJ databases">
        <title>Dethiosulfovibrio faecalis sp. nov., a novel proteolytic, non-sulfur-reducing bacterium isolated from a marine aquaculture solid waste bioreactor.</title>
        <authorList>
            <person name="Grabowski S."/>
            <person name="Apolinario E."/>
            <person name="Schneider N."/>
            <person name="Marshall C.W."/>
            <person name="Sowers K.R."/>
        </authorList>
    </citation>
    <scope>NUCLEOTIDE SEQUENCE [LARGE SCALE GENOMIC DNA]</scope>
    <source>
        <strain evidence="11 12">DSM 12537</strain>
    </source>
</reference>
<comment type="caution">
    <text evidence="11">The sequence shown here is derived from an EMBL/GenBank/DDBJ whole genome shotgun (WGS) entry which is preliminary data.</text>
</comment>
<dbReference type="Gene3D" id="3.20.20.70">
    <property type="entry name" value="Aldolase class I"/>
    <property type="match status" value="1"/>
</dbReference>
<keyword evidence="5 9" id="KW-0210">Decarboxylase</keyword>
<evidence type="ECO:0000313" key="11">
    <source>
        <dbReference type="EMBL" id="MCF4141981.1"/>
    </source>
</evidence>
<evidence type="ECO:0000256" key="3">
    <source>
        <dbReference type="ARBA" id="ARBA00012321"/>
    </source>
</evidence>
<protein>
    <recommendedName>
        <fullName evidence="4 9">Orotidine 5'-phosphate decarboxylase</fullName>
        <ecNumber evidence="3 9">4.1.1.23</ecNumber>
    </recommendedName>
</protein>
<dbReference type="RefSeq" id="WP_236098739.1">
    <property type="nucleotide sequence ID" value="NZ_JAKGUD010000003.1"/>
</dbReference>
<dbReference type="EC" id="4.1.1.23" evidence="3 9"/>
<dbReference type="GO" id="GO:0004590">
    <property type="term" value="F:orotidine-5'-phosphate decarboxylase activity"/>
    <property type="evidence" value="ECO:0007669"/>
    <property type="project" value="UniProtKB-EC"/>
</dbReference>
<evidence type="ECO:0000259" key="10">
    <source>
        <dbReference type="SMART" id="SM00934"/>
    </source>
</evidence>
<evidence type="ECO:0000313" key="12">
    <source>
        <dbReference type="Proteomes" id="UP001200430"/>
    </source>
</evidence>
<dbReference type="InterPro" id="IPR014732">
    <property type="entry name" value="OMPdecase"/>
</dbReference>
<dbReference type="InterPro" id="IPR011060">
    <property type="entry name" value="RibuloseP-bd_barrel"/>
</dbReference>
<evidence type="ECO:0000256" key="8">
    <source>
        <dbReference type="ARBA" id="ARBA00049157"/>
    </source>
</evidence>
<dbReference type="PANTHER" id="PTHR32119">
    <property type="entry name" value="OROTIDINE 5'-PHOSPHATE DECARBOXYLASE"/>
    <property type="match status" value="1"/>
</dbReference>
<evidence type="ECO:0000256" key="6">
    <source>
        <dbReference type="ARBA" id="ARBA00022975"/>
    </source>
</evidence>
<dbReference type="NCBIfam" id="NF001273">
    <property type="entry name" value="PRK00230.1"/>
    <property type="match status" value="1"/>
</dbReference>
<dbReference type="CDD" id="cd04725">
    <property type="entry name" value="OMP_decarboxylase_like"/>
    <property type="match status" value="1"/>
</dbReference>
<dbReference type="PANTHER" id="PTHR32119:SF2">
    <property type="entry name" value="OROTIDINE 5'-PHOSPHATE DECARBOXYLASE"/>
    <property type="match status" value="1"/>
</dbReference>
<dbReference type="InterPro" id="IPR013785">
    <property type="entry name" value="Aldolase_TIM"/>
</dbReference>
<dbReference type="InterPro" id="IPR001754">
    <property type="entry name" value="OMPdeCOase_dom"/>
</dbReference>
<accession>A0ABS9ELA0</accession>
<name>A0ABS9ELA0_9BACT</name>
<dbReference type="SUPFAM" id="SSF51366">
    <property type="entry name" value="Ribulose-phoshate binding barrel"/>
    <property type="match status" value="1"/>
</dbReference>
<proteinExistence type="inferred from homology"/>
<dbReference type="Proteomes" id="UP001200430">
    <property type="component" value="Unassembled WGS sequence"/>
</dbReference>